<keyword evidence="2" id="KW-1185">Reference proteome</keyword>
<dbReference type="EMBL" id="JAWDGP010006009">
    <property type="protein sequence ID" value="KAK3748593.1"/>
    <property type="molecule type" value="Genomic_DNA"/>
</dbReference>
<comment type="caution">
    <text evidence="1">The sequence shown here is derived from an EMBL/GenBank/DDBJ whole genome shotgun (WGS) entry which is preliminary data.</text>
</comment>
<accession>A0AAE0YKD5</accession>
<proteinExistence type="predicted"/>
<reference evidence="1" key="1">
    <citation type="journal article" date="2023" name="G3 (Bethesda)">
        <title>A reference genome for the long-term kleptoplast-retaining sea slug Elysia crispata morphotype clarki.</title>
        <authorList>
            <person name="Eastman K.E."/>
            <person name="Pendleton A.L."/>
            <person name="Shaikh M.A."/>
            <person name="Suttiyut T."/>
            <person name="Ogas R."/>
            <person name="Tomko P."/>
            <person name="Gavelis G."/>
            <person name="Widhalm J.R."/>
            <person name="Wisecaver J.H."/>
        </authorList>
    </citation>
    <scope>NUCLEOTIDE SEQUENCE</scope>
    <source>
        <strain evidence="1">ECLA1</strain>
    </source>
</reference>
<evidence type="ECO:0000313" key="1">
    <source>
        <dbReference type="EMBL" id="KAK3748593.1"/>
    </source>
</evidence>
<organism evidence="1 2">
    <name type="scientific">Elysia crispata</name>
    <name type="common">lettuce slug</name>
    <dbReference type="NCBI Taxonomy" id="231223"/>
    <lineage>
        <taxon>Eukaryota</taxon>
        <taxon>Metazoa</taxon>
        <taxon>Spiralia</taxon>
        <taxon>Lophotrochozoa</taxon>
        <taxon>Mollusca</taxon>
        <taxon>Gastropoda</taxon>
        <taxon>Heterobranchia</taxon>
        <taxon>Euthyneura</taxon>
        <taxon>Panpulmonata</taxon>
        <taxon>Sacoglossa</taxon>
        <taxon>Placobranchoidea</taxon>
        <taxon>Plakobranchidae</taxon>
        <taxon>Elysia</taxon>
    </lineage>
</organism>
<evidence type="ECO:0000313" key="2">
    <source>
        <dbReference type="Proteomes" id="UP001283361"/>
    </source>
</evidence>
<dbReference type="Proteomes" id="UP001283361">
    <property type="component" value="Unassembled WGS sequence"/>
</dbReference>
<name>A0AAE0YKD5_9GAST</name>
<sequence length="142" mass="16387">MGQEKEETSIELGKVSLNQRVVDRQKILTHLLKKYPEAKGCADLISVMKEDETTKNKILSISHQQGANVTFQISKTISTKEIDCMTIIDLLEKVVEIDQEEYHSPLQSAQMIVDFLDNNNNINPVLWFTVWRAVIRERFPKK</sequence>
<gene>
    <name evidence="1" type="ORF">RRG08_011675</name>
</gene>
<protein>
    <submittedName>
        <fullName evidence="1">Uncharacterized protein</fullName>
    </submittedName>
</protein>
<dbReference type="AlphaFoldDB" id="A0AAE0YKD5"/>